<evidence type="ECO:0000256" key="1">
    <source>
        <dbReference type="ARBA" id="ARBA00004651"/>
    </source>
</evidence>
<evidence type="ECO:0000313" key="9">
    <source>
        <dbReference type="Proteomes" id="UP000450012"/>
    </source>
</evidence>
<organism evidence="8 9">
    <name type="scientific">Duganella rivi</name>
    <dbReference type="NCBI Taxonomy" id="2666083"/>
    <lineage>
        <taxon>Bacteria</taxon>
        <taxon>Pseudomonadati</taxon>
        <taxon>Pseudomonadota</taxon>
        <taxon>Betaproteobacteria</taxon>
        <taxon>Burkholderiales</taxon>
        <taxon>Oxalobacteraceae</taxon>
        <taxon>Telluria group</taxon>
        <taxon>Duganella</taxon>
    </lineage>
</organism>
<gene>
    <name evidence="8" type="ORF">GTP45_00525</name>
</gene>
<keyword evidence="3 6" id="KW-0812">Transmembrane</keyword>
<feature type="transmembrane region" description="Helical" evidence="7">
    <location>
        <begin position="37"/>
        <end position="60"/>
    </location>
</feature>
<keyword evidence="9" id="KW-1185">Reference proteome</keyword>
<dbReference type="InterPro" id="IPR037185">
    <property type="entry name" value="EmrE-like"/>
</dbReference>
<evidence type="ECO:0000256" key="3">
    <source>
        <dbReference type="ARBA" id="ARBA00022692"/>
    </source>
</evidence>
<accession>A0A7X4GLL9</accession>
<dbReference type="PANTHER" id="PTHR30561">
    <property type="entry name" value="SMR FAMILY PROTON-DEPENDENT DRUG EFFLUX TRANSPORTER SUGE"/>
    <property type="match status" value="1"/>
</dbReference>
<keyword evidence="5 7" id="KW-0472">Membrane</keyword>
<proteinExistence type="inferred from homology"/>
<name>A0A7X4GLL9_9BURK</name>
<dbReference type="GO" id="GO:0005886">
    <property type="term" value="C:plasma membrane"/>
    <property type="evidence" value="ECO:0007669"/>
    <property type="project" value="UniProtKB-SubCell"/>
</dbReference>
<comment type="caution">
    <text evidence="8">The sequence shown here is derived from an EMBL/GenBank/DDBJ whole genome shotgun (WGS) entry which is preliminary data.</text>
</comment>
<dbReference type="AlphaFoldDB" id="A0A7X4GLL9"/>
<keyword evidence="4 7" id="KW-1133">Transmembrane helix</keyword>
<dbReference type="InterPro" id="IPR045324">
    <property type="entry name" value="Small_multidrug_res"/>
</dbReference>
<dbReference type="GO" id="GO:0022857">
    <property type="term" value="F:transmembrane transporter activity"/>
    <property type="evidence" value="ECO:0007669"/>
    <property type="project" value="InterPro"/>
</dbReference>
<evidence type="ECO:0000313" key="8">
    <source>
        <dbReference type="EMBL" id="MYM65315.1"/>
    </source>
</evidence>
<evidence type="ECO:0000256" key="2">
    <source>
        <dbReference type="ARBA" id="ARBA00022475"/>
    </source>
</evidence>
<feature type="transmembrane region" description="Helical" evidence="7">
    <location>
        <begin position="6"/>
        <end position="25"/>
    </location>
</feature>
<dbReference type="Proteomes" id="UP000450012">
    <property type="component" value="Unassembled WGS sequence"/>
</dbReference>
<evidence type="ECO:0000256" key="5">
    <source>
        <dbReference type="ARBA" id="ARBA00023136"/>
    </source>
</evidence>
<protein>
    <recommendedName>
        <fullName evidence="10">EamA family transporter</fullName>
    </recommendedName>
</protein>
<dbReference type="RefSeq" id="WP_161011941.1">
    <property type="nucleotide sequence ID" value="NZ_WWCK01000001.1"/>
</dbReference>
<evidence type="ECO:0008006" key="10">
    <source>
        <dbReference type="Google" id="ProtNLM"/>
    </source>
</evidence>
<evidence type="ECO:0000256" key="4">
    <source>
        <dbReference type="ARBA" id="ARBA00022989"/>
    </source>
</evidence>
<dbReference type="SUPFAM" id="SSF103481">
    <property type="entry name" value="Multidrug resistance efflux transporter EmrE"/>
    <property type="match status" value="1"/>
</dbReference>
<dbReference type="Pfam" id="PF00893">
    <property type="entry name" value="Multi_Drug_Res"/>
    <property type="match status" value="1"/>
</dbReference>
<comment type="subcellular location">
    <subcellularLocation>
        <location evidence="1 6">Cell membrane</location>
        <topology evidence="1 6">Multi-pass membrane protein</topology>
    </subcellularLocation>
</comment>
<evidence type="ECO:0000256" key="7">
    <source>
        <dbReference type="SAM" id="Phobius"/>
    </source>
</evidence>
<dbReference type="EMBL" id="WWCK01000001">
    <property type="protein sequence ID" value="MYM65315.1"/>
    <property type="molecule type" value="Genomic_DNA"/>
</dbReference>
<dbReference type="PANTHER" id="PTHR30561:SF9">
    <property type="entry name" value="4-AMINO-4-DEOXY-L-ARABINOSE-PHOSPHOUNDECAPRENOL FLIPPASE SUBUNIT ARNF-RELATED"/>
    <property type="match status" value="1"/>
</dbReference>
<comment type="similarity">
    <text evidence="6">Belongs to the drug/metabolite transporter (DMT) superfamily. Small multidrug resistance (SMR) (TC 2.A.7.1) family.</text>
</comment>
<sequence length="113" mass="11883">MNPTYVGYLWCALAALASATSTFLIKMSSQGEAGLNFVRLAYLGAACGSYGLGFIFYTFALQRLQISLAYPVMTAVTMALVTAAGTLMLQEALTPTKIAGLLLVTAGAFVLSR</sequence>
<dbReference type="Gene3D" id="1.10.3730.20">
    <property type="match status" value="1"/>
</dbReference>
<dbReference type="InterPro" id="IPR000390">
    <property type="entry name" value="Small_drug/metabolite_transptr"/>
</dbReference>
<feature type="transmembrane region" description="Helical" evidence="7">
    <location>
        <begin position="66"/>
        <end position="89"/>
    </location>
</feature>
<reference evidence="8 9" key="1">
    <citation type="submission" date="2019-12" db="EMBL/GenBank/DDBJ databases">
        <title>Novel species isolated from a subtropical stream in China.</title>
        <authorList>
            <person name="Lu H."/>
        </authorList>
    </citation>
    <scope>NUCLEOTIDE SEQUENCE [LARGE SCALE GENOMIC DNA]</scope>
    <source>
        <strain evidence="8 9">FT55W</strain>
    </source>
</reference>
<feature type="transmembrane region" description="Helical" evidence="7">
    <location>
        <begin position="96"/>
        <end position="112"/>
    </location>
</feature>
<keyword evidence="2" id="KW-1003">Cell membrane</keyword>
<evidence type="ECO:0000256" key="6">
    <source>
        <dbReference type="RuleBase" id="RU003942"/>
    </source>
</evidence>